<organism evidence="2 3">
    <name type="scientific">Riccia sorocarpa</name>
    <dbReference type="NCBI Taxonomy" id="122646"/>
    <lineage>
        <taxon>Eukaryota</taxon>
        <taxon>Viridiplantae</taxon>
        <taxon>Streptophyta</taxon>
        <taxon>Embryophyta</taxon>
        <taxon>Marchantiophyta</taxon>
        <taxon>Marchantiopsida</taxon>
        <taxon>Marchantiidae</taxon>
        <taxon>Marchantiales</taxon>
        <taxon>Ricciaceae</taxon>
        <taxon>Riccia</taxon>
    </lineage>
</organism>
<dbReference type="Proteomes" id="UP001633002">
    <property type="component" value="Unassembled WGS sequence"/>
</dbReference>
<evidence type="ECO:0000256" key="1">
    <source>
        <dbReference type="SAM" id="MobiDB-lite"/>
    </source>
</evidence>
<evidence type="ECO:0000313" key="3">
    <source>
        <dbReference type="Proteomes" id="UP001633002"/>
    </source>
</evidence>
<evidence type="ECO:0000313" key="2">
    <source>
        <dbReference type="EMBL" id="KAL3702515.1"/>
    </source>
</evidence>
<feature type="region of interest" description="Disordered" evidence="1">
    <location>
        <begin position="201"/>
        <end position="227"/>
    </location>
</feature>
<reference evidence="2 3" key="1">
    <citation type="submission" date="2024-09" db="EMBL/GenBank/DDBJ databases">
        <title>Chromosome-scale assembly of Riccia sorocarpa.</title>
        <authorList>
            <person name="Paukszto L."/>
        </authorList>
    </citation>
    <scope>NUCLEOTIDE SEQUENCE [LARGE SCALE GENOMIC DNA]</scope>
    <source>
        <strain evidence="2">LP-2024</strain>
        <tissue evidence="2">Aerial parts of the thallus</tissue>
    </source>
</reference>
<protein>
    <submittedName>
        <fullName evidence="2">Uncharacterized protein</fullName>
    </submittedName>
</protein>
<sequence>MDREVDAYVVTGVPAILHRAVSLASSSSSSNSEMKPRAMVSSLGAQKNATRHRMTKQDYKLIVPYLENPDNFAVITRGGRKTKIAGKTWTKVTAFGHMTVTLCAQGFPLCNGVVMGKKFKRYVETYKKAGVFYKSTGAGLTGEEIAAGLTLEEKMNSNCQYFFCIHALFGGRANIEPLAVADVGLPDDMTAMLDEDGGHEMGNHSARSAVDVETNAAQIPNENRRPQ</sequence>
<dbReference type="EMBL" id="JBJQOH010000001">
    <property type="protein sequence ID" value="KAL3702515.1"/>
    <property type="molecule type" value="Genomic_DNA"/>
</dbReference>
<keyword evidence="3" id="KW-1185">Reference proteome</keyword>
<gene>
    <name evidence="2" type="ORF">R1sor_020537</name>
</gene>
<proteinExistence type="predicted"/>
<accession>A0ABD3IJH2</accession>
<name>A0ABD3IJH2_9MARC</name>
<dbReference type="AlphaFoldDB" id="A0ABD3IJH2"/>
<comment type="caution">
    <text evidence="2">The sequence shown here is derived from an EMBL/GenBank/DDBJ whole genome shotgun (WGS) entry which is preliminary data.</text>
</comment>